<dbReference type="Pfam" id="PF13480">
    <property type="entry name" value="Acetyltransf_6"/>
    <property type="match status" value="1"/>
</dbReference>
<evidence type="ECO:0000313" key="3">
    <source>
        <dbReference type="Proteomes" id="UP000676194"/>
    </source>
</evidence>
<dbReference type="RefSeq" id="WP_213495018.1">
    <property type="nucleotide sequence ID" value="NZ_CP074694.1"/>
</dbReference>
<dbReference type="NCBIfam" id="TIGR03019">
    <property type="entry name" value="pepcterm_femAB"/>
    <property type="match status" value="1"/>
</dbReference>
<reference evidence="2" key="1">
    <citation type="submission" date="2021-05" db="EMBL/GenBank/DDBJ databases">
        <title>Complete genome sequence of the cellulolytic planctomycete Telmatocola sphagniphila SP2T and characterization of the first cellulase from planctomycetes.</title>
        <authorList>
            <person name="Rakitin A.L."/>
            <person name="Beletsky A.V."/>
            <person name="Naumoff D.G."/>
            <person name="Kulichevskaya I.S."/>
            <person name="Mardanov A.V."/>
            <person name="Ravin N.V."/>
            <person name="Dedysh S.N."/>
        </authorList>
    </citation>
    <scope>NUCLEOTIDE SEQUENCE</scope>
    <source>
        <strain evidence="2">SP2T</strain>
    </source>
</reference>
<sequence>MNTNIDLLRGAALKDRLQELTDYAWKGERVSLSWHPNWLYVLRDGLGHVPCAFEARRDGQTVGLLPLAFVRSTLFGRYLVSLPYLNSGGLQADNDAVRAALLESAVDLAKRLKVKSLELRHEQAFEHPLFNGAVSTKVHMRLALPSFPGALWEDLSPKVRNQVRKGEKQKLQVVWGQADLLPELYEIFAVNMRDLGTPVYSRKLFQAMLKHFPNEVEICVVRLENKAIAAAVLCHGKRITEVPSASSLREYNSTCANMLMYWNLLDRAIQKGSEVFDFGRSTLDGNTFKFKKQWGAQPEPAVWQYFQRSGKMRELRPDNPKFARFIRMWQKLPVGVTKVIGPRIVRGIP</sequence>
<organism evidence="2 3">
    <name type="scientific">Telmatocola sphagniphila</name>
    <dbReference type="NCBI Taxonomy" id="1123043"/>
    <lineage>
        <taxon>Bacteria</taxon>
        <taxon>Pseudomonadati</taxon>
        <taxon>Planctomycetota</taxon>
        <taxon>Planctomycetia</taxon>
        <taxon>Gemmatales</taxon>
        <taxon>Gemmataceae</taxon>
    </lineage>
</organism>
<dbReference type="SUPFAM" id="SSF55729">
    <property type="entry name" value="Acyl-CoA N-acyltransferases (Nat)"/>
    <property type="match status" value="1"/>
</dbReference>
<dbReference type="PANTHER" id="PTHR36174">
    <property type="entry name" value="LIPID II:GLYCINE GLYCYLTRANSFERASE"/>
    <property type="match status" value="1"/>
</dbReference>
<evidence type="ECO:0000259" key="1">
    <source>
        <dbReference type="Pfam" id="PF13480"/>
    </source>
</evidence>
<name>A0A8E6B3E3_9BACT</name>
<proteinExistence type="predicted"/>
<dbReference type="InterPro" id="IPR038740">
    <property type="entry name" value="BioF2-like_GNAT_dom"/>
</dbReference>
<dbReference type="Gene3D" id="3.40.630.30">
    <property type="match status" value="1"/>
</dbReference>
<dbReference type="InterPro" id="IPR017469">
    <property type="entry name" value="PEP-CTERM_FemAB-rel"/>
</dbReference>
<feature type="domain" description="BioF2-like acetyltransferase" evidence="1">
    <location>
        <begin position="158"/>
        <end position="282"/>
    </location>
</feature>
<evidence type="ECO:0000313" key="2">
    <source>
        <dbReference type="EMBL" id="QVL31137.1"/>
    </source>
</evidence>
<protein>
    <submittedName>
        <fullName evidence="2">FemAB family PEP-CTERM system-associated protein</fullName>
    </submittedName>
</protein>
<dbReference type="KEGG" id="tsph:KIH39_20140"/>
<dbReference type="InterPro" id="IPR016181">
    <property type="entry name" value="Acyl_CoA_acyltransferase"/>
</dbReference>
<dbReference type="AlphaFoldDB" id="A0A8E6B3E3"/>
<accession>A0A8E6B3E3</accession>
<dbReference type="EMBL" id="CP074694">
    <property type="protein sequence ID" value="QVL31137.1"/>
    <property type="molecule type" value="Genomic_DNA"/>
</dbReference>
<keyword evidence="3" id="KW-1185">Reference proteome</keyword>
<dbReference type="InterPro" id="IPR050644">
    <property type="entry name" value="PG_Glycine_Bridge_Synth"/>
</dbReference>
<gene>
    <name evidence="2" type="ORF">KIH39_20140</name>
</gene>
<dbReference type="Proteomes" id="UP000676194">
    <property type="component" value="Chromosome"/>
</dbReference>
<dbReference type="PANTHER" id="PTHR36174:SF1">
    <property type="entry name" value="LIPID II:GLYCINE GLYCYLTRANSFERASE"/>
    <property type="match status" value="1"/>
</dbReference>